<dbReference type="VEuPathDB" id="FungiDB:PHYBLDRAFT_130609"/>
<dbReference type="OrthoDB" id="5581259at2759"/>
<feature type="transmembrane region" description="Helical" evidence="6">
    <location>
        <begin position="93"/>
        <end position="114"/>
    </location>
</feature>
<dbReference type="InParanoid" id="A0A167Q563"/>
<dbReference type="Proteomes" id="UP000077315">
    <property type="component" value="Unassembled WGS sequence"/>
</dbReference>
<evidence type="ECO:0000313" key="7">
    <source>
        <dbReference type="EMBL" id="OAD79087.1"/>
    </source>
</evidence>
<keyword evidence="4 6" id="KW-1133">Transmembrane helix</keyword>
<dbReference type="GO" id="GO:0016020">
    <property type="term" value="C:membrane"/>
    <property type="evidence" value="ECO:0007669"/>
    <property type="project" value="UniProtKB-SubCell"/>
</dbReference>
<evidence type="ECO:0000256" key="4">
    <source>
        <dbReference type="ARBA" id="ARBA00022989"/>
    </source>
</evidence>
<keyword evidence="3 6" id="KW-0812">Transmembrane</keyword>
<feature type="transmembrane region" description="Helical" evidence="6">
    <location>
        <begin position="23"/>
        <end position="46"/>
    </location>
</feature>
<dbReference type="InterPro" id="IPR051645">
    <property type="entry name" value="PER33/POM33_regulator"/>
</dbReference>
<gene>
    <name evidence="7" type="ORF">PHYBLDRAFT_130609</name>
</gene>
<comment type="similarity">
    <text evidence="2">Belongs to the PER33/POM33 family.</text>
</comment>
<dbReference type="STRING" id="763407.A0A167Q563"/>
<sequence>MANPLSSQPLQVRVLTMAKNLQFLWFTGHLLTLFGALLYVISLVTFSSSTKGYTMAYIGAIISYGVVIYKSHGIPQLNAPFAQKLAMDENAQYLLLALYWMFSSPISVSLVPYVSFSTFHALGYVRTSIIPTIFPVPAGSTTSWQPKTQLQIKTWTDKNYGPGMRFVAQIEVVGIMGRLILGLFKLRVMSVFVFAQFLRFRFHLSSYTRQAFTELRTRLDSLILPPTADPRIPAVVPKAYLTIKDMITRYGQAVVQQQPAPQ</sequence>
<dbReference type="AlphaFoldDB" id="A0A167Q563"/>
<evidence type="ECO:0000256" key="6">
    <source>
        <dbReference type="SAM" id="Phobius"/>
    </source>
</evidence>
<feature type="transmembrane region" description="Helical" evidence="6">
    <location>
        <begin position="52"/>
        <end position="72"/>
    </location>
</feature>
<evidence type="ECO:0000256" key="3">
    <source>
        <dbReference type="ARBA" id="ARBA00022692"/>
    </source>
</evidence>
<dbReference type="Pfam" id="PF03661">
    <property type="entry name" value="TMEM33_Pom33"/>
    <property type="match status" value="1"/>
</dbReference>
<comment type="subcellular location">
    <subcellularLocation>
        <location evidence="1">Membrane</location>
        <topology evidence="1">Multi-pass membrane protein</topology>
    </subcellularLocation>
</comment>
<evidence type="ECO:0000256" key="2">
    <source>
        <dbReference type="ARBA" id="ARBA00007322"/>
    </source>
</evidence>
<protein>
    <submittedName>
        <fullName evidence="7">Uncharacterized protein</fullName>
    </submittedName>
</protein>
<dbReference type="InterPro" id="IPR005344">
    <property type="entry name" value="TMEM33/Pom33"/>
</dbReference>
<dbReference type="PANTHER" id="PTHR12703:SF4">
    <property type="entry name" value="TRANSMEMBRANE PROTEIN 33"/>
    <property type="match status" value="1"/>
</dbReference>
<accession>A0A167Q563</accession>
<evidence type="ECO:0000256" key="1">
    <source>
        <dbReference type="ARBA" id="ARBA00004141"/>
    </source>
</evidence>
<dbReference type="GO" id="GO:0005783">
    <property type="term" value="C:endoplasmic reticulum"/>
    <property type="evidence" value="ECO:0007669"/>
    <property type="project" value="TreeGrafter"/>
</dbReference>
<reference evidence="8" key="1">
    <citation type="submission" date="2015-06" db="EMBL/GenBank/DDBJ databases">
        <title>Expansion of signal transduction pathways in fungi by whole-genome duplication.</title>
        <authorList>
            <consortium name="DOE Joint Genome Institute"/>
            <person name="Corrochano L.M."/>
            <person name="Kuo A."/>
            <person name="Marcet-Houben M."/>
            <person name="Polaino S."/>
            <person name="Salamov A."/>
            <person name="Villalobos J.M."/>
            <person name="Alvarez M.I."/>
            <person name="Avalos J."/>
            <person name="Benito E.P."/>
            <person name="Benoit I."/>
            <person name="Burger G."/>
            <person name="Camino L.P."/>
            <person name="Canovas D."/>
            <person name="Cerda-Olmedo E."/>
            <person name="Cheng J.-F."/>
            <person name="Dominguez A."/>
            <person name="Elias M."/>
            <person name="Eslava A.P."/>
            <person name="Glaser F."/>
            <person name="Grimwood J."/>
            <person name="Gutierrez G."/>
            <person name="Heitman J."/>
            <person name="Henrissat B."/>
            <person name="Iturriaga E.A."/>
            <person name="Lang B.F."/>
            <person name="Lavin J.L."/>
            <person name="Lee S."/>
            <person name="Li W."/>
            <person name="Lindquist E."/>
            <person name="Lopez-Garcia S."/>
            <person name="Luque E.M."/>
            <person name="Marcos A.T."/>
            <person name="Martin J."/>
            <person name="McCluskey K."/>
            <person name="Medina H.R."/>
            <person name="Miralles-Duran A."/>
            <person name="Miyazaki A."/>
            <person name="Munoz-Torres E."/>
            <person name="Oguiza J.A."/>
            <person name="Ohm R."/>
            <person name="Olmedo M."/>
            <person name="Orejas M."/>
            <person name="Ortiz-Castellanos L."/>
            <person name="Pisabarro A.G."/>
            <person name="Rodriguez-Romero J."/>
            <person name="Ruiz-Herrera J."/>
            <person name="Ruiz-Vazquez R."/>
            <person name="Sanz C."/>
            <person name="Schackwitz W."/>
            <person name="Schmutz J."/>
            <person name="Shahriari M."/>
            <person name="Shelest E."/>
            <person name="Silva-Franco F."/>
            <person name="Soanes D."/>
            <person name="Syed K."/>
            <person name="Tagua V.G."/>
            <person name="Talbot N.J."/>
            <person name="Thon M."/>
            <person name="De vries R.P."/>
            <person name="Wiebenga A."/>
            <person name="Yadav J.S."/>
            <person name="Braun E.L."/>
            <person name="Baker S."/>
            <person name="Garre V."/>
            <person name="Horwitz B."/>
            <person name="Torres-Martinez S."/>
            <person name="Idnurm A."/>
            <person name="Herrera-Estrella A."/>
            <person name="Gabaldon T."/>
            <person name="Grigoriev I.V."/>
        </authorList>
    </citation>
    <scope>NUCLEOTIDE SEQUENCE [LARGE SCALE GENOMIC DNA]</scope>
    <source>
        <strain evidence="8">NRRL 1555(-)</strain>
    </source>
</reference>
<feature type="transmembrane region" description="Helical" evidence="6">
    <location>
        <begin position="179"/>
        <end position="200"/>
    </location>
</feature>
<dbReference type="GO" id="GO:0071786">
    <property type="term" value="P:endoplasmic reticulum tubular network organization"/>
    <property type="evidence" value="ECO:0007669"/>
    <property type="project" value="TreeGrafter"/>
</dbReference>
<name>A0A167Q563_PHYB8</name>
<evidence type="ECO:0000313" key="8">
    <source>
        <dbReference type="Proteomes" id="UP000077315"/>
    </source>
</evidence>
<evidence type="ECO:0000256" key="5">
    <source>
        <dbReference type="ARBA" id="ARBA00023136"/>
    </source>
</evidence>
<dbReference type="GeneID" id="28990284"/>
<keyword evidence="5 6" id="KW-0472">Membrane</keyword>
<dbReference type="FunCoup" id="A0A167Q563">
    <property type="interactions" value="206"/>
</dbReference>
<proteinExistence type="inferred from homology"/>
<dbReference type="EMBL" id="KV440973">
    <property type="protein sequence ID" value="OAD79087.1"/>
    <property type="molecule type" value="Genomic_DNA"/>
</dbReference>
<dbReference type="GO" id="GO:0061024">
    <property type="term" value="P:membrane organization"/>
    <property type="evidence" value="ECO:0007669"/>
    <property type="project" value="TreeGrafter"/>
</dbReference>
<organism evidence="7 8">
    <name type="scientific">Phycomyces blakesleeanus (strain ATCC 8743b / DSM 1359 / FGSC 10004 / NBRC 33097 / NRRL 1555)</name>
    <dbReference type="NCBI Taxonomy" id="763407"/>
    <lineage>
        <taxon>Eukaryota</taxon>
        <taxon>Fungi</taxon>
        <taxon>Fungi incertae sedis</taxon>
        <taxon>Mucoromycota</taxon>
        <taxon>Mucoromycotina</taxon>
        <taxon>Mucoromycetes</taxon>
        <taxon>Mucorales</taxon>
        <taxon>Phycomycetaceae</taxon>
        <taxon>Phycomyces</taxon>
    </lineage>
</organism>
<keyword evidence="8" id="KW-1185">Reference proteome</keyword>
<dbReference type="PANTHER" id="PTHR12703">
    <property type="entry name" value="TRANSMEMBRANE PROTEIN 33"/>
    <property type="match status" value="1"/>
</dbReference>
<dbReference type="RefSeq" id="XP_018297127.1">
    <property type="nucleotide sequence ID" value="XM_018429378.1"/>
</dbReference>